<evidence type="ECO:0008006" key="5">
    <source>
        <dbReference type="Google" id="ProtNLM"/>
    </source>
</evidence>
<feature type="compositionally biased region" description="Low complexity" evidence="1">
    <location>
        <begin position="538"/>
        <end position="551"/>
    </location>
</feature>
<feature type="region of interest" description="Disordered" evidence="1">
    <location>
        <begin position="527"/>
        <end position="551"/>
    </location>
</feature>
<gene>
    <name evidence="2" type="ORF">OVA965_LOCUS13150</name>
    <name evidence="3" type="ORF">TMI583_LOCUS13153</name>
</gene>
<protein>
    <recommendedName>
        <fullName evidence="5">C2H2-type domain-containing protein</fullName>
    </recommendedName>
</protein>
<proteinExistence type="predicted"/>
<comment type="caution">
    <text evidence="2">The sequence shown here is derived from an EMBL/GenBank/DDBJ whole genome shotgun (WGS) entry which is preliminary data.</text>
</comment>
<name>A0A8S2DQF1_9BILA</name>
<dbReference type="EMBL" id="CAJOBA010005432">
    <property type="protein sequence ID" value="CAF3743347.1"/>
    <property type="molecule type" value="Genomic_DNA"/>
</dbReference>
<dbReference type="Proteomes" id="UP000677228">
    <property type="component" value="Unassembled WGS sequence"/>
</dbReference>
<dbReference type="EMBL" id="CAJNOK010005426">
    <property type="protein sequence ID" value="CAF0971976.1"/>
    <property type="molecule type" value="Genomic_DNA"/>
</dbReference>
<accession>A0A8S2DQF1</accession>
<evidence type="ECO:0000313" key="4">
    <source>
        <dbReference type="Proteomes" id="UP000677228"/>
    </source>
</evidence>
<organism evidence="2 4">
    <name type="scientific">Didymodactylos carnosus</name>
    <dbReference type="NCBI Taxonomy" id="1234261"/>
    <lineage>
        <taxon>Eukaryota</taxon>
        <taxon>Metazoa</taxon>
        <taxon>Spiralia</taxon>
        <taxon>Gnathifera</taxon>
        <taxon>Rotifera</taxon>
        <taxon>Eurotatoria</taxon>
        <taxon>Bdelloidea</taxon>
        <taxon>Philodinida</taxon>
        <taxon>Philodinidae</taxon>
        <taxon>Didymodactylos</taxon>
    </lineage>
</organism>
<dbReference type="AlphaFoldDB" id="A0A8S2DQF1"/>
<evidence type="ECO:0000313" key="3">
    <source>
        <dbReference type="EMBL" id="CAF3743347.1"/>
    </source>
</evidence>
<reference evidence="2" key="1">
    <citation type="submission" date="2021-02" db="EMBL/GenBank/DDBJ databases">
        <authorList>
            <person name="Nowell W R."/>
        </authorList>
    </citation>
    <scope>NUCLEOTIDE SEQUENCE</scope>
</reference>
<feature type="non-terminal residue" evidence="2">
    <location>
        <position position="869"/>
    </location>
</feature>
<sequence>MLSSNYHFCSLCAKPQPNYTFRKLFKHIRYFHLGEPNFKIRCELGPTCGTTYSTFGAYKTHIYREHSLLLDEQQSSQLISSSAQDHDDDASFSASYDTQPCYDIGDRQEEKEEEDKEEQERNNENNISWPLFTRKINWRSDSQVNLDNFQKYYLRFLLELREGHSLPQNIIQAITSELIALIEIVHELIKKQNKMQASNVNGITDAALPPSMDAVLLSDVNEVISNITGRMLDVVKNEYNFLKLCQQYYSYQPAQEIKLSDPDQVAYYVPIQSSIQQMLNRPDVMDMLIKNLNRITNKNSADSDLMYNYRHGSQAQQHPILKQNRDSLLFQLYTDGVGLTNPIGPKKDEHKITLIYFHLEDLPDTVRSTLKSIGLVGLCYSEILSSKVNRTKFFQPIIEDLNKLQMTGLSVPTFNGRLNFAFSVLAGDHLACNEIGGFQKNFSSVCRQVMIAMLKEASTKRILTYEEDIDGETLFNLPQSMLFEIVTTMKERVRFLTEHRALFSNVLKIDRDKTLAERHYDDLVDNNEQQAAKENRVTSPPTTTTTIIHSSNGLEDDIPTFDLSMDCQTVGVETVASKGAKDDNEDGQKFPNVYVIPDLPTKIQRMVNKQETYQFRGHSNARRLLLDAIFTDVTVKYSLLYPNTIQYKSMTKAILKLLNIQNAKEAQEEWTESLKSKFKRERYPLQETYEEVQKMKMKYGNTSGRPIKRRTNEVAPRREVNIIQIDDYMKKMDDDDDHQDIDKNIQLMKNELGQQSFNLDNVKVLWRKTLAARRLYVSNHTTKEVLQEYPGYRHIALIFDEIQYLCRVNIDENVTTMLPKLFQNMSDNSGYVTELLTIRLIKLLSKHFTDSWEYILTEKEPLSPRPTIQ</sequence>
<feature type="region of interest" description="Disordered" evidence="1">
    <location>
        <begin position="79"/>
        <end position="102"/>
    </location>
</feature>
<dbReference type="Proteomes" id="UP000682733">
    <property type="component" value="Unassembled WGS sequence"/>
</dbReference>
<evidence type="ECO:0000313" key="2">
    <source>
        <dbReference type="EMBL" id="CAF0971976.1"/>
    </source>
</evidence>
<evidence type="ECO:0000256" key="1">
    <source>
        <dbReference type="SAM" id="MobiDB-lite"/>
    </source>
</evidence>